<reference evidence="8" key="2">
    <citation type="journal article" date="2013" name="PLoS ONE">
        <title>Genome implosion elicits host-confinement in Alcaligenaceae: evidence from the comparative genomics of Tetrathiobacter kashmirensis, a pathogen in the making.</title>
        <authorList>
            <person name="Ghosh W."/>
            <person name="Alam M."/>
            <person name="Roy C."/>
            <person name="Pyne P."/>
            <person name="George A."/>
            <person name="Chakraborty R."/>
            <person name="Majumder S."/>
            <person name="Agarwal A."/>
            <person name="Chakraborty S."/>
            <person name="Majumdar S."/>
            <person name="Gupta S.K."/>
        </authorList>
    </citation>
    <scope>NUCLEOTIDE SEQUENCE [LARGE SCALE GENOMIC DNA]</scope>
    <source>
        <strain evidence="8">WT001</strain>
    </source>
</reference>
<dbReference type="PIRSF" id="PIRSF026649">
    <property type="entry name" value="MsbB"/>
    <property type="match status" value="1"/>
</dbReference>
<keyword evidence="8" id="KW-1185">Reference proteome</keyword>
<evidence type="ECO:0000313" key="8">
    <source>
        <dbReference type="Proteomes" id="UP000005267"/>
    </source>
</evidence>
<sequence length="343" mass="38974">MISFSITIEKNPGSDPSAGNATRPAASDVPVTAHPARKYCQDALRLSSNMMKSALLVFLFRTINLLPDSLRLGLGSICATLMRVLMKRRRFIVSTNLQLCFPEATPAQRERWLREHFRALAQTMIDRAVLWYGSEDKIRRMVHLSGYEHIQNSIDASRPTLMFAPHFVGLDAAATILSMHLVKSATMYTPASDPQVDAIMIKGRGRFNKVTQISRKEGIRSLIRQLRQGTPVYYLPDMDFGRDGAIFVPFFGVPAATLPATAQIARTWKADVIPIVTRWDSATGHYHTRVLPPFADFPGQMSLEQATLFCNQQLEQWVRTDPPQYYWVHRRFKTRPEGEKKFY</sequence>
<dbReference type="Proteomes" id="UP000005267">
    <property type="component" value="Chromosome"/>
</dbReference>
<reference evidence="7 8" key="1">
    <citation type="journal article" date="2011" name="J. Bacteriol.">
        <title>Whole-genome shotgun sequencing of the sulfur-oxidizing chemoautotroph Tetrathiobacter kashmirensis.</title>
        <authorList>
            <person name="Ghosh W."/>
            <person name="George A."/>
            <person name="Agarwal A."/>
            <person name="Raj P."/>
            <person name="Alam M."/>
            <person name="Pyne P."/>
            <person name="Das Gupta S.K."/>
        </authorList>
    </citation>
    <scope>NUCLEOTIDE SEQUENCE [LARGE SCALE GENOMIC DNA]</scope>
    <source>
        <strain evidence="7 8">WT001</strain>
    </source>
</reference>
<gene>
    <name evidence="7" type="ordered locus">TKWG_03335</name>
</gene>
<dbReference type="Pfam" id="PF03279">
    <property type="entry name" value="Lip_A_acyltrans"/>
    <property type="match status" value="1"/>
</dbReference>
<name>I3U8C2_ADVKW</name>
<proteinExistence type="predicted"/>
<dbReference type="PANTHER" id="PTHR30606">
    <property type="entry name" value="LIPID A BIOSYNTHESIS LAUROYL ACYLTRANSFERASE"/>
    <property type="match status" value="1"/>
</dbReference>
<protein>
    <submittedName>
        <fullName evidence="7">Lipid A biosynthesis lauroyl acyltransferase</fullName>
    </submittedName>
</protein>
<keyword evidence="6 7" id="KW-0012">Acyltransferase</keyword>
<evidence type="ECO:0000256" key="2">
    <source>
        <dbReference type="ARBA" id="ARBA00022475"/>
    </source>
</evidence>
<evidence type="ECO:0000256" key="1">
    <source>
        <dbReference type="ARBA" id="ARBA00004533"/>
    </source>
</evidence>
<comment type="subcellular location">
    <subcellularLocation>
        <location evidence="1">Cell inner membrane</location>
    </subcellularLocation>
</comment>
<evidence type="ECO:0000313" key="7">
    <source>
        <dbReference type="EMBL" id="AFK61260.1"/>
    </source>
</evidence>
<dbReference type="GO" id="GO:0009247">
    <property type="term" value="P:glycolipid biosynthetic process"/>
    <property type="evidence" value="ECO:0007669"/>
    <property type="project" value="UniProtKB-ARBA"/>
</dbReference>
<evidence type="ECO:0000256" key="6">
    <source>
        <dbReference type="ARBA" id="ARBA00023315"/>
    </source>
</evidence>
<dbReference type="AlphaFoldDB" id="I3U8C2"/>
<evidence type="ECO:0000256" key="5">
    <source>
        <dbReference type="ARBA" id="ARBA00023136"/>
    </source>
</evidence>
<dbReference type="GO" id="GO:0005886">
    <property type="term" value="C:plasma membrane"/>
    <property type="evidence" value="ECO:0007669"/>
    <property type="project" value="UniProtKB-SubCell"/>
</dbReference>
<keyword evidence="4 7" id="KW-0808">Transferase</keyword>
<dbReference type="HOGENOM" id="CLU_049421_1_0_4"/>
<organism evidence="7 8">
    <name type="scientific">Advenella kashmirensis (strain DSM 17095 / LMG 22695 / WT001)</name>
    <name type="common">Tetrathiobacter kashmirensis</name>
    <dbReference type="NCBI Taxonomy" id="1036672"/>
    <lineage>
        <taxon>Bacteria</taxon>
        <taxon>Pseudomonadati</taxon>
        <taxon>Pseudomonadota</taxon>
        <taxon>Betaproteobacteria</taxon>
        <taxon>Burkholderiales</taxon>
        <taxon>Alcaligenaceae</taxon>
    </lineage>
</organism>
<dbReference type="EMBL" id="CP003555">
    <property type="protein sequence ID" value="AFK61260.1"/>
    <property type="molecule type" value="Genomic_DNA"/>
</dbReference>
<evidence type="ECO:0000256" key="4">
    <source>
        <dbReference type="ARBA" id="ARBA00022679"/>
    </source>
</evidence>
<dbReference type="KEGG" id="aka:TKWG_03335"/>
<dbReference type="PANTHER" id="PTHR30606:SF9">
    <property type="entry name" value="LIPID A BIOSYNTHESIS LAUROYLTRANSFERASE"/>
    <property type="match status" value="1"/>
</dbReference>
<keyword evidence="3" id="KW-0997">Cell inner membrane</keyword>
<dbReference type="GO" id="GO:0016746">
    <property type="term" value="F:acyltransferase activity"/>
    <property type="evidence" value="ECO:0007669"/>
    <property type="project" value="UniProtKB-KW"/>
</dbReference>
<dbReference type="InterPro" id="IPR004960">
    <property type="entry name" value="LipA_acyltrans"/>
</dbReference>
<dbReference type="STRING" id="1036672.TKWG_03335"/>
<accession>I3U8C2</accession>
<evidence type="ECO:0000256" key="3">
    <source>
        <dbReference type="ARBA" id="ARBA00022519"/>
    </source>
</evidence>
<keyword evidence="5" id="KW-0472">Membrane</keyword>
<keyword evidence="2" id="KW-1003">Cell membrane</keyword>
<dbReference type="CDD" id="cd07984">
    <property type="entry name" value="LPLAT_LABLAT-like"/>
    <property type="match status" value="1"/>
</dbReference>